<dbReference type="Proteomes" id="UP001595904">
    <property type="component" value="Unassembled WGS sequence"/>
</dbReference>
<gene>
    <name evidence="5" type="ORF">ACFPN2_24665</name>
</gene>
<keyword evidence="3" id="KW-0804">Transcription</keyword>
<dbReference type="SUPFAM" id="SSF46785">
    <property type="entry name" value="Winged helix' DNA-binding domain"/>
    <property type="match status" value="1"/>
</dbReference>
<reference evidence="6" key="1">
    <citation type="journal article" date="2019" name="Int. J. Syst. Evol. Microbiol.">
        <title>The Global Catalogue of Microorganisms (GCM) 10K type strain sequencing project: providing services to taxonomists for standard genome sequencing and annotation.</title>
        <authorList>
            <consortium name="The Broad Institute Genomics Platform"/>
            <consortium name="The Broad Institute Genome Sequencing Center for Infectious Disease"/>
            <person name="Wu L."/>
            <person name="Ma J."/>
        </authorList>
    </citation>
    <scope>NUCLEOTIDE SEQUENCE [LARGE SCALE GENOMIC DNA]</scope>
    <source>
        <strain evidence="6">CGMCC 1.10759</strain>
    </source>
</reference>
<dbReference type="PROSITE" id="PS50995">
    <property type="entry name" value="HTH_MARR_2"/>
    <property type="match status" value="1"/>
</dbReference>
<evidence type="ECO:0000256" key="3">
    <source>
        <dbReference type="ARBA" id="ARBA00023163"/>
    </source>
</evidence>
<keyword evidence="6" id="KW-1185">Reference proteome</keyword>
<sequence length="152" mass="16944">MTVQHYTAETFKTHDSLGYLLKTCHSRMLKAGEKALAAHDLSFMQWVALMKLKEGTAVTAAALCQLMSYDTGALTRLLDQLEARELVERRRNIADRRIVDLKLTPAGLRKVDELLPAVVECLNDLLAAFSLEEVAALTRLLAKLQKSLAAYE</sequence>
<dbReference type="EMBL" id="JBHSDU010000014">
    <property type="protein sequence ID" value="MFC4312298.1"/>
    <property type="molecule type" value="Genomic_DNA"/>
</dbReference>
<evidence type="ECO:0000256" key="2">
    <source>
        <dbReference type="ARBA" id="ARBA00023125"/>
    </source>
</evidence>
<dbReference type="InterPro" id="IPR023187">
    <property type="entry name" value="Tscrpt_reg_MarR-type_CS"/>
</dbReference>
<dbReference type="PROSITE" id="PS01117">
    <property type="entry name" value="HTH_MARR_1"/>
    <property type="match status" value="1"/>
</dbReference>
<dbReference type="Pfam" id="PF12802">
    <property type="entry name" value="MarR_2"/>
    <property type="match status" value="1"/>
</dbReference>
<dbReference type="Gene3D" id="1.10.10.10">
    <property type="entry name" value="Winged helix-like DNA-binding domain superfamily/Winged helix DNA-binding domain"/>
    <property type="match status" value="1"/>
</dbReference>
<accession>A0ABV8SXD5</accession>
<proteinExistence type="predicted"/>
<dbReference type="PANTHER" id="PTHR33164:SF43">
    <property type="entry name" value="HTH-TYPE TRANSCRIPTIONAL REPRESSOR YETL"/>
    <property type="match status" value="1"/>
</dbReference>
<evidence type="ECO:0000313" key="6">
    <source>
        <dbReference type="Proteomes" id="UP001595904"/>
    </source>
</evidence>
<feature type="domain" description="HTH marR-type" evidence="4">
    <location>
        <begin position="14"/>
        <end position="146"/>
    </location>
</feature>
<dbReference type="InterPro" id="IPR000835">
    <property type="entry name" value="HTH_MarR-typ"/>
</dbReference>
<organism evidence="5 6">
    <name type="scientific">Steroidobacter flavus</name>
    <dbReference type="NCBI Taxonomy" id="1842136"/>
    <lineage>
        <taxon>Bacteria</taxon>
        <taxon>Pseudomonadati</taxon>
        <taxon>Pseudomonadota</taxon>
        <taxon>Gammaproteobacteria</taxon>
        <taxon>Steroidobacterales</taxon>
        <taxon>Steroidobacteraceae</taxon>
        <taxon>Steroidobacter</taxon>
    </lineage>
</organism>
<dbReference type="InterPro" id="IPR036390">
    <property type="entry name" value="WH_DNA-bd_sf"/>
</dbReference>
<dbReference type="PRINTS" id="PR00598">
    <property type="entry name" value="HTHMARR"/>
</dbReference>
<comment type="caution">
    <text evidence="5">The sequence shown here is derived from an EMBL/GenBank/DDBJ whole genome shotgun (WGS) entry which is preliminary data.</text>
</comment>
<name>A0ABV8SXD5_9GAMM</name>
<evidence type="ECO:0000256" key="1">
    <source>
        <dbReference type="ARBA" id="ARBA00023015"/>
    </source>
</evidence>
<protein>
    <submittedName>
        <fullName evidence="5">MarR family winged helix-turn-helix transcriptional regulator</fullName>
    </submittedName>
</protein>
<dbReference type="PANTHER" id="PTHR33164">
    <property type="entry name" value="TRANSCRIPTIONAL REGULATOR, MARR FAMILY"/>
    <property type="match status" value="1"/>
</dbReference>
<dbReference type="SMART" id="SM00347">
    <property type="entry name" value="HTH_MARR"/>
    <property type="match status" value="1"/>
</dbReference>
<dbReference type="InterPro" id="IPR036388">
    <property type="entry name" value="WH-like_DNA-bd_sf"/>
</dbReference>
<evidence type="ECO:0000313" key="5">
    <source>
        <dbReference type="EMBL" id="MFC4312298.1"/>
    </source>
</evidence>
<dbReference type="InterPro" id="IPR039422">
    <property type="entry name" value="MarR/SlyA-like"/>
</dbReference>
<keyword evidence="1" id="KW-0805">Transcription regulation</keyword>
<dbReference type="RefSeq" id="WP_380601562.1">
    <property type="nucleotide sequence ID" value="NZ_JBHSDU010000014.1"/>
</dbReference>
<keyword evidence="2" id="KW-0238">DNA-binding</keyword>
<evidence type="ECO:0000259" key="4">
    <source>
        <dbReference type="PROSITE" id="PS50995"/>
    </source>
</evidence>